<feature type="domain" description="CNNM transmembrane" evidence="11">
    <location>
        <begin position="1"/>
        <end position="192"/>
    </location>
</feature>
<dbReference type="SMART" id="SM01091">
    <property type="entry name" value="CorC_HlyC"/>
    <property type="match status" value="1"/>
</dbReference>
<evidence type="ECO:0000313" key="13">
    <source>
        <dbReference type="Proteomes" id="UP000248790"/>
    </source>
</evidence>
<dbReference type="PROSITE" id="PS51371">
    <property type="entry name" value="CBS"/>
    <property type="match status" value="1"/>
</dbReference>
<dbReference type="Gene3D" id="3.30.465.10">
    <property type="match status" value="1"/>
</dbReference>
<comment type="subcellular location">
    <subcellularLocation>
        <location evidence="1">Membrane</location>
        <topology evidence="1">Multi-pass membrane protein</topology>
    </subcellularLocation>
</comment>
<keyword evidence="6 8" id="KW-0472">Membrane</keyword>
<keyword evidence="2 8" id="KW-0812">Transmembrane</keyword>
<dbReference type="InterPro" id="IPR000644">
    <property type="entry name" value="CBS_dom"/>
</dbReference>
<sequence>MESYSILLGALIALILAGFFSAVEMAYQSVNRLYFDLHSKQGPLGEKLVSAFLKQPILFVGTTLTGNTLFLVLYGVLGVTVLNPFLATYLPESLRHPVTLIVIETFILTLLFMPFGDYVPKSLALIHPDALMERLAIPIWIIYKAIAPIVRLMVWLTKGIVKIIPGSKYSEIRPVFGLIDLNHYLQQFNQQKQPDQNDNEEIDIDTEILNNAIDFRNVSVRDCMIPRTDITAIEVDDSIEKLKHCFQESGHSKIVVYRDNIDDVIGYCHALSLFQKPQTIESILTPIRVVPDSMPARLLLEKFLAERKSLALVVDEFGGTSGLVSVEDLVEQIFGEIQDEYDTNEDWDERQLDDNTWLLSARHEIENLNEKYDWNIPEGDYDTLGGLILAVNGEIPNVNDVIQMPPFRFTILSMDEARINLVKVSTNADDTDQQNDQDEA</sequence>
<dbReference type="PROSITE" id="PS51846">
    <property type="entry name" value="CNNM"/>
    <property type="match status" value="1"/>
</dbReference>
<gene>
    <name evidence="12" type="ORF">LX87_01481</name>
</gene>
<evidence type="ECO:0000256" key="5">
    <source>
        <dbReference type="ARBA" id="ARBA00023122"/>
    </source>
</evidence>
<feature type="transmembrane region" description="Helical" evidence="9">
    <location>
        <begin position="68"/>
        <end position="86"/>
    </location>
</feature>
<evidence type="ECO:0000256" key="6">
    <source>
        <dbReference type="ARBA" id="ARBA00023136"/>
    </source>
</evidence>
<evidence type="ECO:0000256" key="3">
    <source>
        <dbReference type="ARBA" id="ARBA00022737"/>
    </source>
</evidence>
<dbReference type="Pfam" id="PF00571">
    <property type="entry name" value="CBS"/>
    <property type="match status" value="1"/>
</dbReference>
<keyword evidence="3" id="KW-0677">Repeat</keyword>
<keyword evidence="4 8" id="KW-1133">Transmembrane helix</keyword>
<dbReference type="InterPro" id="IPR002550">
    <property type="entry name" value="CNNM"/>
</dbReference>
<dbReference type="RefSeq" id="WP_111627586.1">
    <property type="nucleotide sequence ID" value="NZ_QLMC01000002.1"/>
</dbReference>
<dbReference type="InterPro" id="IPR046342">
    <property type="entry name" value="CBS_dom_sf"/>
</dbReference>
<keyword evidence="5 7" id="KW-0129">CBS domain</keyword>
<comment type="caution">
    <text evidence="12">The sequence shown here is derived from an EMBL/GenBank/DDBJ whole genome shotgun (WGS) entry which is preliminary data.</text>
</comment>
<feature type="transmembrane region" description="Helical" evidence="9">
    <location>
        <begin position="98"/>
        <end position="115"/>
    </location>
</feature>
<dbReference type="PANTHER" id="PTHR22777:SF17">
    <property type="entry name" value="UPF0053 PROTEIN SLL0260"/>
    <property type="match status" value="1"/>
</dbReference>
<name>A0A327X0A3_LARAB</name>
<evidence type="ECO:0000256" key="8">
    <source>
        <dbReference type="PROSITE-ProRule" id="PRU01193"/>
    </source>
</evidence>
<protein>
    <submittedName>
        <fullName evidence="12">CBS domain containing-hemolysin-like protein</fullName>
    </submittedName>
</protein>
<dbReference type="PANTHER" id="PTHR22777">
    <property type="entry name" value="HEMOLYSIN-RELATED"/>
    <property type="match status" value="1"/>
</dbReference>
<dbReference type="Proteomes" id="UP000248790">
    <property type="component" value="Unassembled WGS sequence"/>
</dbReference>
<dbReference type="InterPro" id="IPR016169">
    <property type="entry name" value="FAD-bd_PCMH_sub2"/>
</dbReference>
<dbReference type="InterPro" id="IPR036318">
    <property type="entry name" value="FAD-bd_PCMH-like_sf"/>
</dbReference>
<evidence type="ECO:0000256" key="1">
    <source>
        <dbReference type="ARBA" id="ARBA00004141"/>
    </source>
</evidence>
<dbReference type="Pfam" id="PF01595">
    <property type="entry name" value="CNNM"/>
    <property type="match status" value="1"/>
</dbReference>
<dbReference type="InterPro" id="IPR005170">
    <property type="entry name" value="Transptr-assoc_dom"/>
</dbReference>
<feature type="transmembrane region" description="Helical" evidence="9">
    <location>
        <begin position="135"/>
        <end position="154"/>
    </location>
</feature>
<dbReference type="Gene3D" id="3.10.580.10">
    <property type="entry name" value="CBS-domain"/>
    <property type="match status" value="1"/>
</dbReference>
<dbReference type="SUPFAM" id="SSF56176">
    <property type="entry name" value="FAD-binding/transporter-associated domain-like"/>
    <property type="match status" value="1"/>
</dbReference>
<feature type="domain" description="CBS" evidence="10">
    <location>
        <begin position="283"/>
        <end position="340"/>
    </location>
</feature>
<dbReference type="OrthoDB" id="9798188at2"/>
<dbReference type="Pfam" id="PF03471">
    <property type="entry name" value="CorC_HlyC"/>
    <property type="match status" value="1"/>
</dbReference>
<dbReference type="GO" id="GO:0050660">
    <property type="term" value="F:flavin adenine dinucleotide binding"/>
    <property type="evidence" value="ECO:0007669"/>
    <property type="project" value="InterPro"/>
</dbReference>
<reference evidence="12 13" key="1">
    <citation type="submission" date="2018-06" db="EMBL/GenBank/DDBJ databases">
        <title>Genomic Encyclopedia of Archaeal and Bacterial Type Strains, Phase II (KMG-II): from individual species to whole genera.</title>
        <authorList>
            <person name="Goeker M."/>
        </authorList>
    </citation>
    <scope>NUCLEOTIDE SEQUENCE [LARGE SCALE GENOMIC DNA]</scope>
    <source>
        <strain evidence="12 13">DSM 21851</strain>
    </source>
</reference>
<dbReference type="GO" id="GO:0005886">
    <property type="term" value="C:plasma membrane"/>
    <property type="evidence" value="ECO:0007669"/>
    <property type="project" value="TreeGrafter"/>
</dbReference>
<evidence type="ECO:0000256" key="4">
    <source>
        <dbReference type="ARBA" id="ARBA00022989"/>
    </source>
</evidence>
<evidence type="ECO:0000256" key="2">
    <source>
        <dbReference type="ARBA" id="ARBA00022692"/>
    </source>
</evidence>
<evidence type="ECO:0000256" key="7">
    <source>
        <dbReference type="PROSITE-ProRule" id="PRU00703"/>
    </source>
</evidence>
<keyword evidence="13" id="KW-1185">Reference proteome</keyword>
<evidence type="ECO:0000256" key="9">
    <source>
        <dbReference type="SAM" id="Phobius"/>
    </source>
</evidence>
<evidence type="ECO:0000259" key="10">
    <source>
        <dbReference type="PROSITE" id="PS51371"/>
    </source>
</evidence>
<proteinExistence type="predicted"/>
<dbReference type="InterPro" id="IPR044751">
    <property type="entry name" value="Ion_transp-like_CBS"/>
</dbReference>
<organism evidence="12 13">
    <name type="scientific">Larkinella arboricola</name>
    <dbReference type="NCBI Taxonomy" id="643671"/>
    <lineage>
        <taxon>Bacteria</taxon>
        <taxon>Pseudomonadati</taxon>
        <taxon>Bacteroidota</taxon>
        <taxon>Cytophagia</taxon>
        <taxon>Cytophagales</taxon>
        <taxon>Spirosomataceae</taxon>
        <taxon>Larkinella</taxon>
    </lineage>
</organism>
<dbReference type="SUPFAM" id="SSF54631">
    <property type="entry name" value="CBS-domain pair"/>
    <property type="match status" value="1"/>
</dbReference>
<evidence type="ECO:0000313" key="12">
    <source>
        <dbReference type="EMBL" id="RAJ99785.1"/>
    </source>
</evidence>
<dbReference type="CDD" id="cd04590">
    <property type="entry name" value="CBS_pair_CorC_HlyC_assoc"/>
    <property type="match status" value="1"/>
</dbReference>
<accession>A0A327X0A3</accession>
<dbReference type="EMBL" id="QLMC01000002">
    <property type="protein sequence ID" value="RAJ99785.1"/>
    <property type="molecule type" value="Genomic_DNA"/>
</dbReference>
<dbReference type="AlphaFoldDB" id="A0A327X0A3"/>
<evidence type="ECO:0000259" key="11">
    <source>
        <dbReference type="PROSITE" id="PS51846"/>
    </source>
</evidence>